<keyword evidence="3" id="KW-1185">Reference proteome</keyword>
<evidence type="ECO:0000313" key="2">
    <source>
        <dbReference type="EMBL" id="KAG2449873.1"/>
    </source>
</evidence>
<protein>
    <recommendedName>
        <fullName evidence="1">RmlD-like substrate binding domain-containing protein</fullName>
    </recommendedName>
</protein>
<proteinExistence type="predicted"/>
<dbReference type="Proteomes" id="UP000613740">
    <property type="component" value="Unassembled WGS sequence"/>
</dbReference>
<dbReference type="EMBL" id="JAEHOD010000013">
    <property type="protein sequence ID" value="KAG2449873.1"/>
    <property type="molecule type" value="Genomic_DNA"/>
</dbReference>
<dbReference type="InterPro" id="IPR036291">
    <property type="entry name" value="NAD(P)-bd_dom_sf"/>
</dbReference>
<dbReference type="Pfam" id="PF04321">
    <property type="entry name" value="RmlD_sub_bind"/>
    <property type="match status" value="1"/>
</dbReference>
<evidence type="ECO:0000259" key="1">
    <source>
        <dbReference type="Pfam" id="PF04321"/>
    </source>
</evidence>
<sequence>MNVLITGGSGYLGQFLVHGLAGQGYTVHYAYGSRQLASAPPGVVAHKVDLATGEGLQEAFDQAPFHAVINCAAISQPAVCENSPDTARAVNVPSHLVDCLLRQEQVRAGLRAVLVHISTDQVYDGSRAHWKEDEAGGQVNVYGRTKYEAETHILSRLPEPYPVAILRSSIIYGPPAPDPVPRPLFLQFVASAVSNPDKPTSFFQDEYRSPVHVRDLQRITELLIAAHGQQLASEAAAAAAAARGGGQAAEAAAVPARALEALAPEALAAVAARRHRVFNAGGPERLSRVDMARQVADCLGCGYDSIESVPSASVARGVVSPPDISMDVSRLQSDLGYSPAAFRDAIKDILQPPATK</sequence>
<reference evidence="2" key="1">
    <citation type="journal article" date="2020" name="bioRxiv">
        <title>Comparative genomics of Chlamydomonas.</title>
        <authorList>
            <person name="Craig R.J."/>
            <person name="Hasan A.R."/>
            <person name="Ness R.W."/>
            <person name="Keightley P.D."/>
        </authorList>
    </citation>
    <scope>NUCLEOTIDE SEQUENCE</scope>
    <source>
        <strain evidence="2">CCAP 11/173</strain>
    </source>
</reference>
<gene>
    <name evidence="2" type="ORF">HYH02_005395</name>
</gene>
<accession>A0A836B7M9</accession>
<organism evidence="2 3">
    <name type="scientific">Chlamydomonas schloesseri</name>
    <dbReference type="NCBI Taxonomy" id="2026947"/>
    <lineage>
        <taxon>Eukaryota</taxon>
        <taxon>Viridiplantae</taxon>
        <taxon>Chlorophyta</taxon>
        <taxon>core chlorophytes</taxon>
        <taxon>Chlorophyceae</taxon>
        <taxon>CS clade</taxon>
        <taxon>Chlamydomonadales</taxon>
        <taxon>Chlamydomonadaceae</taxon>
        <taxon>Chlamydomonas</taxon>
    </lineage>
</organism>
<comment type="caution">
    <text evidence="2">The sequence shown here is derived from an EMBL/GenBank/DDBJ whole genome shotgun (WGS) entry which is preliminary data.</text>
</comment>
<dbReference type="SUPFAM" id="SSF51735">
    <property type="entry name" value="NAD(P)-binding Rossmann-fold domains"/>
    <property type="match status" value="1"/>
</dbReference>
<feature type="domain" description="RmlD-like substrate binding" evidence="1">
    <location>
        <begin position="1"/>
        <end position="226"/>
    </location>
</feature>
<dbReference type="PANTHER" id="PTHR43242">
    <property type="entry name" value="NAD(P)-BINDING ROSSMANN-FOLD SUPERFAMILY PROTEIN"/>
    <property type="match status" value="1"/>
</dbReference>
<dbReference type="OrthoDB" id="6235964at2759"/>
<dbReference type="InterPro" id="IPR029903">
    <property type="entry name" value="RmlD-like-bd"/>
</dbReference>
<evidence type="ECO:0000313" key="3">
    <source>
        <dbReference type="Proteomes" id="UP000613740"/>
    </source>
</evidence>
<dbReference type="Gene3D" id="3.40.50.720">
    <property type="entry name" value="NAD(P)-binding Rossmann-like Domain"/>
    <property type="match status" value="2"/>
</dbReference>
<dbReference type="PANTHER" id="PTHR43242:SF1">
    <property type="entry name" value="NAD(P)-BINDING ROSSMANN-FOLD SUPERFAMILY PROTEIN"/>
    <property type="match status" value="1"/>
</dbReference>
<name>A0A836B7M9_9CHLO</name>
<dbReference type="AlphaFoldDB" id="A0A836B7M9"/>